<sequence length="143" mass="16328">MEKEIRKFYIRLILPALGCDTLMFILEKADVRIFPGEASGVGILVMLFASAFSAMLLPLWLRIFFIRGMDRARPLTAANFVRFQKRLLVIALIPLYMVPAACLFRVPQLPLGGIALFAFYGAYFYFPSAARISLDRKIFRVRD</sequence>
<proteinExistence type="predicted"/>
<keyword evidence="3" id="KW-1185">Reference proteome</keyword>
<dbReference type="Proteomes" id="UP000288096">
    <property type="component" value="Unassembled WGS sequence"/>
</dbReference>
<protein>
    <submittedName>
        <fullName evidence="2">Uncharacterized protein</fullName>
    </submittedName>
</protein>
<feature type="transmembrane region" description="Helical" evidence="1">
    <location>
        <begin position="9"/>
        <end position="26"/>
    </location>
</feature>
<evidence type="ECO:0000313" key="3">
    <source>
        <dbReference type="Proteomes" id="UP000288096"/>
    </source>
</evidence>
<name>A0A401G2A6_9BACT</name>
<dbReference type="AlphaFoldDB" id="A0A401G2A6"/>
<keyword evidence="1" id="KW-0812">Transmembrane</keyword>
<feature type="transmembrane region" description="Helical" evidence="1">
    <location>
        <begin position="112"/>
        <end position="134"/>
    </location>
</feature>
<keyword evidence="1" id="KW-1133">Transmembrane helix</keyword>
<reference evidence="3" key="1">
    <citation type="submission" date="2017-11" db="EMBL/GenBank/DDBJ databases">
        <authorList>
            <person name="Watanabe M."/>
            <person name="Kojima H."/>
        </authorList>
    </citation>
    <scope>NUCLEOTIDE SEQUENCE [LARGE SCALE GENOMIC DNA]</scope>
    <source>
        <strain evidence="3">Tokyo 01</strain>
    </source>
</reference>
<feature type="transmembrane region" description="Helical" evidence="1">
    <location>
        <begin position="87"/>
        <end position="106"/>
    </location>
</feature>
<organism evidence="2 3">
    <name type="scientific">Desulfonema ishimotonii</name>
    <dbReference type="NCBI Taxonomy" id="45657"/>
    <lineage>
        <taxon>Bacteria</taxon>
        <taxon>Pseudomonadati</taxon>
        <taxon>Thermodesulfobacteriota</taxon>
        <taxon>Desulfobacteria</taxon>
        <taxon>Desulfobacterales</taxon>
        <taxon>Desulfococcaceae</taxon>
        <taxon>Desulfonema</taxon>
    </lineage>
</organism>
<keyword evidence="1" id="KW-0472">Membrane</keyword>
<evidence type="ECO:0000256" key="1">
    <source>
        <dbReference type="SAM" id="Phobius"/>
    </source>
</evidence>
<evidence type="ECO:0000313" key="2">
    <source>
        <dbReference type="EMBL" id="GBC63357.1"/>
    </source>
</evidence>
<reference evidence="3" key="2">
    <citation type="submission" date="2019-01" db="EMBL/GenBank/DDBJ databases">
        <title>Genome sequence of Desulfonema ishimotonii strain Tokyo 01.</title>
        <authorList>
            <person name="Fukui M."/>
        </authorList>
    </citation>
    <scope>NUCLEOTIDE SEQUENCE [LARGE SCALE GENOMIC DNA]</scope>
    <source>
        <strain evidence="3">Tokyo 01</strain>
    </source>
</reference>
<comment type="caution">
    <text evidence="2">The sequence shown here is derived from an EMBL/GenBank/DDBJ whole genome shotgun (WGS) entry which is preliminary data.</text>
</comment>
<dbReference type="EMBL" id="BEXT01000001">
    <property type="protein sequence ID" value="GBC63357.1"/>
    <property type="molecule type" value="Genomic_DNA"/>
</dbReference>
<feature type="transmembrane region" description="Helical" evidence="1">
    <location>
        <begin position="38"/>
        <end position="66"/>
    </location>
</feature>
<accession>A0A401G2A6</accession>
<gene>
    <name evidence="2" type="ORF">DENIS_4351</name>
</gene>